<reference evidence="2 3" key="1">
    <citation type="submission" date="2020-12" db="EMBL/GenBank/DDBJ databases">
        <title>A novel species.</title>
        <authorList>
            <person name="Li K."/>
        </authorList>
    </citation>
    <scope>NUCLEOTIDE SEQUENCE [LARGE SCALE GENOMIC DNA]</scope>
    <source>
        <strain evidence="2 3">ZYC-3</strain>
    </source>
</reference>
<evidence type="ECO:0000313" key="2">
    <source>
        <dbReference type="EMBL" id="QQM44889.1"/>
    </source>
</evidence>
<keyword evidence="3" id="KW-1185">Reference proteome</keyword>
<feature type="region of interest" description="Disordered" evidence="1">
    <location>
        <begin position="1"/>
        <end position="48"/>
    </location>
</feature>
<sequence>MKPPYEPADGSGATRRPVKAQREPVGEAGPTGNLVNTYDPHIEEAGAR</sequence>
<dbReference type="EMBL" id="CP066831">
    <property type="protein sequence ID" value="QQM44889.1"/>
    <property type="molecule type" value="Genomic_DNA"/>
</dbReference>
<protein>
    <submittedName>
        <fullName evidence="2">Uncharacterized protein</fullName>
    </submittedName>
</protein>
<name>A0A7T7L1V1_9ACTN</name>
<proteinExistence type="predicted"/>
<dbReference type="Proteomes" id="UP000595636">
    <property type="component" value="Chromosome"/>
</dbReference>
<dbReference type="KEGG" id="slf:JEQ17_39450"/>
<evidence type="ECO:0000313" key="3">
    <source>
        <dbReference type="Proteomes" id="UP000595636"/>
    </source>
</evidence>
<dbReference type="RefSeq" id="WP_200399709.1">
    <property type="nucleotide sequence ID" value="NZ_CP066831.1"/>
</dbReference>
<accession>A0A7T7L1V1</accession>
<organism evidence="2 3">
    <name type="scientific">Streptomyces liliifuscus</name>
    <dbReference type="NCBI Taxonomy" id="2797636"/>
    <lineage>
        <taxon>Bacteria</taxon>
        <taxon>Bacillati</taxon>
        <taxon>Actinomycetota</taxon>
        <taxon>Actinomycetes</taxon>
        <taxon>Kitasatosporales</taxon>
        <taxon>Streptomycetaceae</taxon>
        <taxon>Streptomyces</taxon>
    </lineage>
</organism>
<dbReference type="AlphaFoldDB" id="A0A7T7L1V1"/>
<evidence type="ECO:0000256" key="1">
    <source>
        <dbReference type="SAM" id="MobiDB-lite"/>
    </source>
</evidence>
<gene>
    <name evidence="2" type="ORF">JEQ17_39450</name>
</gene>